<feature type="region of interest" description="Disordered" evidence="1">
    <location>
        <begin position="20"/>
        <end position="40"/>
    </location>
</feature>
<feature type="region of interest" description="Disordered" evidence="1">
    <location>
        <begin position="255"/>
        <end position="274"/>
    </location>
</feature>
<dbReference type="Proteomes" id="UP000460221">
    <property type="component" value="Unassembled WGS sequence"/>
</dbReference>
<organism evidence="3 4">
    <name type="scientific">Nakamurella alba</name>
    <dbReference type="NCBI Taxonomy" id="2665158"/>
    <lineage>
        <taxon>Bacteria</taxon>
        <taxon>Bacillati</taxon>
        <taxon>Actinomycetota</taxon>
        <taxon>Actinomycetes</taxon>
        <taxon>Nakamurellales</taxon>
        <taxon>Nakamurellaceae</taxon>
        <taxon>Nakamurella</taxon>
    </lineage>
</organism>
<dbReference type="RefSeq" id="WP_154766814.1">
    <property type="nucleotide sequence ID" value="NZ_WLYK01000001.1"/>
</dbReference>
<keyword evidence="4" id="KW-1185">Reference proteome</keyword>
<evidence type="ECO:0000256" key="2">
    <source>
        <dbReference type="SAM" id="Phobius"/>
    </source>
</evidence>
<evidence type="ECO:0000313" key="4">
    <source>
        <dbReference type="Proteomes" id="UP000460221"/>
    </source>
</evidence>
<reference evidence="3 4" key="1">
    <citation type="submission" date="2019-11" db="EMBL/GenBank/DDBJ databases">
        <authorList>
            <person name="Jiang L.-Q."/>
        </authorList>
    </citation>
    <scope>NUCLEOTIDE SEQUENCE [LARGE SCALE GENOMIC DNA]</scope>
    <source>
        <strain evidence="3 4">YIM 132087</strain>
    </source>
</reference>
<keyword evidence="2" id="KW-0812">Transmembrane</keyword>
<protein>
    <submittedName>
        <fullName evidence="3">Uncharacterized protein</fullName>
    </submittedName>
</protein>
<name>A0A7K1FFC3_9ACTN</name>
<feature type="compositionally biased region" description="Polar residues" evidence="1">
    <location>
        <begin position="259"/>
        <end position="271"/>
    </location>
</feature>
<proteinExistence type="predicted"/>
<evidence type="ECO:0000256" key="1">
    <source>
        <dbReference type="SAM" id="MobiDB-lite"/>
    </source>
</evidence>
<gene>
    <name evidence="3" type="ORF">GIS00_02530</name>
</gene>
<dbReference type="AlphaFoldDB" id="A0A7K1FFC3"/>
<feature type="transmembrane region" description="Helical" evidence="2">
    <location>
        <begin position="46"/>
        <end position="68"/>
    </location>
</feature>
<accession>A0A7K1FFC3</accession>
<sequence length="424" mass="43160">MPRPERPDRRTAFEYALSRSLLVADDPEPPRGPAIRDVPRAAPRPGWLIPALAAAAVAVVVAGTLVLLRQNGSDGSATAPAVGTPTSTATLTATPTDTAATAGHQPLLGPVPSGSDCGSDVEVRPTFAGTGLSLEPAGGGGIAVTTDRSLVVRLEPVVDIVVVDDEGRRINRTSAVLVGSGPTRLTPGTPVALDLSKADVVACDAAPAALPEGSYRATVLVSVLASVRFDAQTLAAVRSDYFRIAVAADGSVTVDPASVASSPPTDSSTDQLDGRDCGDDIAGLQPAADLGIGTDVEDGAPSLTNSTSADMTVGLSGTNGLAVVDPGSGRRINQAVEVPGLIPPIEIPAGSAHRFAEVEYLMGGPCPTEEQGAGERPGTLAPGTYRAAIVLVLVDMRFPDGRTAPLRSDWFSMEIRGDGSIIFS</sequence>
<evidence type="ECO:0000313" key="3">
    <source>
        <dbReference type="EMBL" id="MTD12821.1"/>
    </source>
</evidence>
<feature type="region of interest" description="Disordered" evidence="1">
    <location>
        <begin position="291"/>
        <end position="311"/>
    </location>
</feature>
<comment type="caution">
    <text evidence="3">The sequence shown here is derived from an EMBL/GenBank/DDBJ whole genome shotgun (WGS) entry which is preliminary data.</text>
</comment>
<keyword evidence="2" id="KW-1133">Transmembrane helix</keyword>
<dbReference type="EMBL" id="WLYK01000001">
    <property type="protein sequence ID" value="MTD12821.1"/>
    <property type="molecule type" value="Genomic_DNA"/>
</dbReference>
<feature type="region of interest" description="Disordered" evidence="1">
    <location>
        <begin position="99"/>
        <end position="118"/>
    </location>
</feature>
<keyword evidence="2" id="KW-0472">Membrane</keyword>
<feature type="compositionally biased region" description="Polar residues" evidence="1">
    <location>
        <begin position="302"/>
        <end position="311"/>
    </location>
</feature>